<protein>
    <submittedName>
        <fullName evidence="2">Uncharacterized protein</fullName>
    </submittedName>
</protein>
<feature type="transmembrane region" description="Helical" evidence="1">
    <location>
        <begin position="152"/>
        <end position="176"/>
    </location>
</feature>
<dbReference type="AlphaFoldDB" id="A0A6C0LVC2"/>
<proteinExistence type="predicted"/>
<keyword evidence="1" id="KW-0472">Membrane</keyword>
<keyword evidence="1" id="KW-0812">Transmembrane</keyword>
<name>A0A6C0LVC2_9ZZZZ</name>
<dbReference type="EMBL" id="MN740574">
    <property type="protein sequence ID" value="QHU34577.1"/>
    <property type="molecule type" value="Genomic_DNA"/>
</dbReference>
<evidence type="ECO:0000313" key="2">
    <source>
        <dbReference type="EMBL" id="QHU34577.1"/>
    </source>
</evidence>
<keyword evidence="1" id="KW-1133">Transmembrane helix</keyword>
<evidence type="ECO:0000256" key="1">
    <source>
        <dbReference type="SAM" id="Phobius"/>
    </source>
</evidence>
<organism evidence="2">
    <name type="scientific">viral metagenome</name>
    <dbReference type="NCBI Taxonomy" id="1070528"/>
    <lineage>
        <taxon>unclassified sequences</taxon>
        <taxon>metagenomes</taxon>
        <taxon>organismal metagenomes</taxon>
    </lineage>
</organism>
<sequence length="358" mass="41501">MRKLSRSPVNSSTPNLYIDTTNIKNKLTNELVLKLRKNNSPSSESEISEDSKLSVNLSEIICCSLPLVYNNLCIKLSDHLLLGEEHVNRVFPEFKDFDIEEGSRLIICNDEKRDIVLSDPKFGMFSLFYYHFTKGYLNVELKKSNKILCSHIFSLSLALPVLVYFTQWILYISLISHEINSFDGNFCPNTSSLENKMMMCGIGILYFVRSFFIWDNLTIQIGLKKMNRMDSVSAIIDTFQEFFFNIIVYGANLWIIFAEKDLQNMILNSLAMEFLMRLDNDFEELYFKNLPNAAVDIYDTMYVSREENKKLVSKHRDNSYLFNSISCLLVIPYKILVLAIFLFPLLCFFMAIIGPICK</sequence>
<reference evidence="2" key="1">
    <citation type="journal article" date="2020" name="Nature">
        <title>Giant virus diversity and host interactions through global metagenomics.</title>
        <authorList>
            <person name="Schulz F."/>
            <person name="Roux S."/>
            <person name="Paez-Espino D."/>
            <person name="Jungbluth S."/>
            <person name="Walsh D.A."/>
            <person name="Denef V.J."/>
            <person name="McMahon K.D."/>
            <person name="Konstantinidis K.T."/>
            <person name="Eloe-Fadrosh E.A."/>
            <person name="Kyrpides N.C."/>
            <person name="Woyke T."/>
        </authorList>
    </citation>
    <scope>NUCLEOTIDE SEQUENCE</scope>
    <source>
        <strain evidence="2">GVMAG-S-1016713-169</strain>
    </source>
</reference>
<feature type="transmembrane region" description="Helical" evidence="1">
    <location>
        <begin position="234"/>
        <end position="257"/>
    </location>
</feature>
<feature type="transmembrane region" description="Helical" evidence="1">
    <location>
        <begin position="196"/>
        <end position="214"/>
    </location>
</feature>
<accession>A0A6C0LVC2</accession>
<feature type="transmembrane region" description="Helical" evidence="1">
    <location>
        <begin position="320"/>
        <end position="353"/>
    </location>
</feature>